<evidence type="ECO:0000313" key="3">
    <source>
        <dbReference type="Proteomes" id="UP000731907"/>
    </source>
</evidence>
<accession>A0ABS6IYZ9</accession>
<keyword evidence="3" id="KW-1185">Reference proteome</keyword>
<proteinExistence type="predicted"/>
<evidence type="ECO:0000313" key="2">
    <source>
        <dbReference type="EMBL" id="MBU9696573.1"/>
    </source>
</evidence>
<dbReference type="Gene3D" id="2.170.16.10">
    <property type="entry name" value="Hedgehog/Intein (Hint) domain"/>
    <property type="match status" value="1"/>
</dbReference>
<feature type="domain" description="Hedgehog/Intein (Hint)" evidence="1">
    <location>
        <begin position="365"/>
        <end position="511"/>
    </location>
</feature>
<gene>
    <name evidence="2" type="ORF">GU927_001810</name>
</gene>
<protein>
    <submittedName>
        <fullName evidence="2">Hint domain-containing protein</fullName>
    </submittedName>
</protein>
<dbReference type="Pfam" id="PF13403">
    <property type="entry name" value="Hint_2"/>
    <property type="match status" value="1"/>
</dbReference>
<dbReference type="InterPro" id="IPR028992">
    <property type="entry name" value="Hedgehog/Intein_dom"/>
</dbReference>
<sequence>MPLTLVSSTYQGALDGAGLVAYDAGPNNWVIATTAAGYRVYNVTSDGTTYDVSVQANYNFGSTQNGIPLRGIYTNYDRDLKIVEINGEPLFIDLNDTHLNVFSLDVATGVLELRTSTNINSTGYGDNYNVSVLPADDGSSLRIVWEEWDAGDTQTILLSGDGRTVLQPKSTLYADNYVWAGDLVSVDDGSGGTVHFHVGHQWATDNFYVTEVPADGSAPVTSAPQTVPGGAYYPYEIMSVRMPQATGPDRTFFYVSNNGSLATYEIDASGNIVFLGNQPVPGITEYSVSGDVYLDGSGIQYGSFTGGAVVSFNADGTINVVATGTLPDYEADNLVINGTVHVVSNEYGYLRIYDTGIVATDPPPVCFAAGTRIATARGPVRVEALRPGDLVLTMDRGYQPIRWIGSRKLDAHDLHLHPKFRPIRIRAGALGDGLPAADLVVSPQHRVFLRSRIARNMFGRDEVLAAAVQLLDIDGIDIAHDRAEVEYWHLLFDRHEIVWAEGAPCESLFTGAEALKSVPPAARAEILALLPDLRHPDRRPQGARPFITGRQARKLSQRHAKKNCALIEAIPPFGALSRQAAVGV</sequence>
<evidence type="ECO:0000259" key="1">
    <source>
        <dbReference type="Pfam" id="PF13403"/>
    </source>
</evidence>
<reference evidence="2 3" key="1">
    <citation type="submission" date="2021-06" db="EMBL/GenBank/DDBJ databases">
        <title>Rhodobacteraceae bacterium strain HSP-20.</title>
        <authorList>
            <person name="Chen W.-M."/>
        </authorList>
    </citation>
    <scope>NUCLEOTIDE SEQUENCE [LARGE SCALE GENOMIC DNA]</scope>
    <source>
        <strain evidence="2 3">HSP-20</strain>
    </source>
</reference>
<dbReference type="EMBL" id="JAAATX020000001">
    <property type="protein sequence ID" value="MBU9696573.1"/>
    <property type="molecule type" value="Genomic_DNA"/>
</dbReference>
<dbReference type="RefSeq" id="WP_161760584.1">
    <property type="nucleotide sequence ID" value="NZ_JAAATX020000001.1"/>
</dbReference>
<organism evidence="2 3">
    <name type="scientific">Paragemmobacter amnigenus</name>
    <dbReference type="NCBI Taxonomy" id="2852097"/>
    <lineage>
        <taxon>Bacteria</taxon>
        <taxon>Pseudomonadati</taxon>
        <taxon>Pseudomonadota</taxon>
        <taxon>Alphaproteobacteria</taxon>
        <taxon>Rhodobacterales</taxon>
        <taxon>Paracoccaceae</taxon>
        <taxon>Paragemmobacter</taxon>
    </lineage>
</organism>
<dbReference type="SUPFAM" id="SSF51294">
    <property type="entry name" value="Hedgehog/intein (Hint) domain"/>
    <property type="match status" value="1"/>
</dbReference>
<name>A0ABS6IYZ9_9RHOB</name>
<dbReference type="InterPro" id="IPR036844">
    <property type="entry name" value="Hint_dom_sf"/>
</dbReference>
<comment type="caution">
    <text evidence="2">The sequence shown here is derived from an EMBL/GenBank/DDBJ whole genome shotgun (WGS) entry which is preliminary data.</text>
</comment>
<dbReference type="Proteomes" id="UP000731907">
    <property type="component" value="Unassembled WGS sequence"/>
</dbReference>